<accession>A0ABT8L344</accession>
<protein>
    <submittedName>
        <fullName evidence="4">Response regulator</fullName>
    </submittedName>
</protein>
<name>A0ABT8L344_9BACT</name>
<dbReference type="SUPFAM" id="SSF52172">
    <property type="entry name" value="CheY-like"/>
    <property type="match status" value="1"/>
</dbReference>
<dbReference type="RefSeq" id="WP_346756231.1">
    <property type="nucleotide sequence ID" value="NZ_JAUJEB010000001.1"/>
</dbReference>
<dbReference type="Proteomes" id="UP001172083">
    <property type="component" value="Unassembled WGS sequence"/>
</dbReference>
<evidence type="ECO:0000313" key="5">
    <source>
        <dbReference type="Proteomes" id="UP001172083"/>
    </source>
</evidence>
<evidence type="ECO:0000259" key="3">
    <source>
        <dbReference type="PROSITE" id="PS50110"/>
    </source>
</evidence>
<dbReference type="PANTHER" id="PTHR44591:SF25">
    <property type="entry name" value="CHEMOTAXIS TWO-COMPONENT RESPONSE REGULATOR"/>
    <property type="match status" value="1"/>
</dbReference>
<keyword evidence="1 2" id="KW-0597">Phosphoprotein</keyword>
<proteinExistence type="predicted"/>
<feature type="modified residue" description="4-aspartylphosphate" evidence="2">
    <location>
        <position position="53"/>
    </location>
</feature>
<evidence type="ECO:0000313" key="4">
    <source>
        <dbReference type="EMBL" id="MDN5210891.1"/>
    </source>
</evidence>
<gene>
    <name evidence="4" type="ORF">QQ020_02490</name>
</gene>
<dbReference type="PROSITE" id="PS50110">
    <property type="entry name" value="RESPONSE_REGULATORY"/>
    <property type="match status" value="1"/>
</dbReference>
<sequence length="121" mass="13168">MNKTILIADDSESIRQLVSATLESSGYSVLVSVDGEDALTYLDGSIIDLVITDLNMPKLDGIGVVKGIREKEQYKFIPVLMLTTESQASKKEAAKKAGATGWIVKPFVEDKLLAVVKKVLR</sequence>
<dbReference type="InterPro" id="IPR001789">
    <property type="entry name" value="Sig_transdc_resp-reg_receiver"/>
</dbReference>
<dbReference type="Gene3D" id="3.40.50.2300">
    <property type="match status" value="1"/>
</dbReference>
<reference evidence="4" key="1">
    <citation type="submission" date="2023-06" db="EMBL/GenBank/DDBJ databases">
        <title>Genomic of Agaribacillus aureum.</title>
        <authorList>
            <person name="Wang G."/>
        </authorList>
    </citation>
    <scope>NUCLEOTIDE SEQUENCE</scope>
    <source>
        <strain evidence="4">BMA12</strain>
    </source>
</reference>
<dbReference type="Pfam" id="PF00072">
    <property type="entry name" value="Response_reg"/>
    <property type="match status" value="1"/>
</dbReference>
<comment type="caution">
    <text evidence="4">The sequence shown here is derived from an EMBL/GenBank/DDBJ whole genome shotgun (WGS) entry which is preliminary data.</text>
</comment>
<evidence type="ECO:0000256" key="1">
    <source>
        <dbReference type="ARBA" id="ARBA00022553"/>
    </source>
</evidence>
<dbReference type="SMART" id="SM00448">
    <property type="entry name" value="REC"/>
    <property type="match status" value="1"/>
</dbReference>
<feature type="domain" description="Response regulatory" evidence="3">
    <location>
        <begin position="4"/>
        <end position="120"/>
    </location>
</feature>
<dbReference type="PANTHER" id="PTHR44591">
    <property type="entry name" value="STRESS RESPONSE REGULATOR PROTEIN 1"/>
    <property type="match status" value="1"/>
</dbReference>
<keyword evidence="5" id="KW-1185">Reference proteome</keyword>
<evidence type="ECO:0000256" key="2">
    <source>
        <dbReference type="PROSITE-ProRule" id="PRU00169"/>
    </source>
</evidence>
<dbReference type="EMBL" id="JAUJEB010000001">
    <property type="protein sequence ID" value="MDN5210891.1"/>
    <property type="molecule type" value="Genomic_DNA"/>
</dbReference>
<dbReference type="InterPro" id="IPR050595">
    <property type="entry name" value="Bact_response_regulator"/>
</dbReference>
<organism evidence="4 5">
    <name type="scientific">Agaribacillus aureus</name>
    <dbReference type="NCBI Taxonomy" id="3051825"/>
    <lineage>
        <taxon>Bacteria</taxon>
        <taxon>Pseudomonadati</taxon>
        <taxon>Bacteroidota</taxon>
        <taxon>Cytophagia</taxon>
        <taxon>Cytophagales</taxon>
        <taxon>Splendidivirgaceae</taxon>
        <taxon>Agaribacillus</taxon>
    </lineage>
</organism>
<dbReference type="InterPro" id="IPR011006">
    <property type="entry name" value="CheY-like_superfamily"/>
</dbReference>